<organism evidence="2 3">
    <name type="scientific">Perkinsus olseni</name>
    <name type="common">Perkinsus atlanticus</name>
    <dbReference type="NCBI Taxonomy" id="32597"/>
    <lineage>
        <taxon>Eukaryota</taxon>
        <taxon>Sar</taxon>
        <taxon>Alveolata</taxon>
        <taxon>Perkinsozoa</taxon>
        <taxon>Perkinsea</taxon>
        <taxon>Perkinsida</taxon>
        <taxon>Perkinsidae</taxon>
        <taxon>Perkinsus</taxon>
    </lineage>
</organism>
<sequence length="1039" mass="114648">IELAVGGPCYYEMKEFANKGLSWAPLKQDQIAVGDNFDHLPVFVLEIEPRNCVRRWPLALLTAAIMATMAWLHIEWFSSMKALSLRNRIAPANWAASTPDPPRESSEASQVPKTGDSKGPSENASASDGVQDGSERFYVHSEVARSEDSFGPEILEGLPDLGKDTPVCDSIELATAGRWQGLNWVPWACKLPPQTGIGDISKPGRCLPGSKVAVIGDSQAAHFAKPFMRYLNCEDLSTAPRRGRFQNCKVIKKDKNGVKRKIKVKGGPIPYFGKWEGAQWGCARCSGCGLGEHRCSNGLQLEALTVEYVDWKAVYVPPWSNTTQEFLFRQYWNDTKAVKAPGASKTFKSRAPSLVWANTGLHEPRVITFEKNATDALEYGAGTARYMREALRGGRQLIWSLTTAVKRGDQPKDWKDVTSSYRIWLLNQHARHAAQQVMNDSDVLAGTSGITLFDAFGTSRAPGYSFHSDGVHMENHGNVYYEKMVALALAQYDRQKCRVSSSGRSKRLPLFAGAPSWSIGLPWYPENRTYCSTGRWMDDGTWGPWGCKLHDYHDGEDPCQGSEVYLVGIKGQEILDALLSALPSAKNVSLKTALEGRPDVVIVGLPHSKFAKGKTSAELLDAFKQRVSAIHSGAVKIVIGDSYPKKGHGASWLYNEHLRVASYHAGVGFFDFFSMGFEATLDLQETSVRPEMVPAAVGRVVQSVMQHTKCRPRIGVVLSMMAVVLCAGGRHFVYGEVDFVCAFSQLFMEARPWLGPNGEHLGVIAPLTSSTGYRLGLLIYPDLSKVEFDLHLNPRVLSADFPPWTSDGANREAMLQEGYPITQWIRELTKADGDMVMLSNSVQSNFQNPYDCFIQDGILQRQGYAAASAEYAFDDGPVDIFVLDSNVRGPRLQSCWVTDERNERFPWRRAVSGRPFVTDGELRKIPHWDREENEDVKYGEVPWLPNSTEAAFSAVCESEDGQVVLAYAIQPLTAYDFGRVLIDSGIRDAVLLGGSGDVGVWIEGRGLEAAAAREGSARGTQPPGTRNLNGVIALKMLHN</sequence>
<comment type="caution">
    <text evidence="2">The sequence shown here is derived from an EMBL/GenBank/DDBJ whole genome shotgun (WGS) entry which is preliminary data.</text>
</comment>
<dbReference type="EMBL" id="JABANM010010186">
    <property type="protein sequence ID" value="KAF4739758.1"/>
    <property type="molecule type" value="Genomic_DNA"/>
</dbReference>
<feature type="region of interest" description="Disordered" evidence="1">
    <location>
        <begin position="93"/>
        <end position="131"/>
    </location>
</feature>
<evidence type="ECO:0000313" key="2">
    <source>
        <dbReference type="EMBL" id="KAF4739758.1"/>
    </source>
</evidence>
<feature type="non-terminal residue" evidence="2">
    <location>
        <position position="1039"/>
    </location>
</feature>
<proteinExistence type="predicted"/>
<reference evidence="2 3" key="1">
    <citation type="submission" date="2020-04" db="EMBL/GenBank/DDBJ databases">
        <title>Perkinsus olseni comparative genomics.</title>
        <authorList>
            <person name="Bogema D.R."/>
        </authorList>
    </citation>
    <scope>NUCLEOTIDE SEQUENCE [LARGE SCALE GENOMIC DNA]</scope>
    <source>
        <strain evidence="2">ATCC PRA-205</strain>
    </source>
</reference>
<accession>A0A7J6T3I1</accession>
<dbReference type="Proteomes" id="UP000574390">
    <property type="component" value="Unassembled WGS sequence"/>
</dbReference>
<evidence type="ECO:0000256" key="1">
    <source>
        <dbReference type="SAM" id="MobiDB-lite"/>
    </source>
</evidence>
<protein>
    <submittedName>
        <fullName evidence="2">Uncharacterized protein</fullName>
    </submittedName>
</protein>
<gene>
    <name evidence="2" type="ORF">FOZ62_002014</name>
</gene>
<name>A0A7J6T3I1_PEROL</name>
<evidence type="ECO:0000313" key="3">
    <source>
        <dbReference type="Proteomes" id="UP000574390"/>
    </source>
</evidence>
<dbReference type="AlphaFoldDB" id="A0A7J6T3I1"/>